<dbReference type="AlphaFoldDB" id="A0A6S6TT80"/>
<dbReference type="PANTHER" id="PTHR43630">
    <property type="entry name" value="POLY-BETA-1,6-N-ACETYL-D-GLUCOSAMINE SYNTHASE"/>
    <property type="match status" value="1"/>
</dbReference>
<evidence type="ECO:0000313" key="4">
    <source>
        <dbReference type="EMBL" id="CAA6819303.1"/>
    </source>
</evidence>
<evidence type="ECO:0000256" key="2">
    <source>
        <dbReference type="SAM" id="Phobius"/>
    </source>
</evidence>
<dbReference type="InterPro" id="IPR029044">
    <property type="entry name" value="Nucleotide-diphossugar_trans"/>
</dbReference>
<feature type="transmembrane region" description="Helical" evidence="2">
    <location>
        <begin position="277"/>
        <end position="296"/>
    </location>
</feature>
<dbReference type="PANTHER" id="PTHR43630:SF2">
    <property type="entry name" value="GLYCOSYLTRANSFERASE"/>
    <property type="match status" value="1"/>
</dbReference>
<dbReference type="InterPro" id="IPR001173">
    <property type="entry name" value="Glyco_trans_2-like"/>
</dbReference>
<reference evidence="4" key="1">
    <citation type="submission" date="2020-01" db="EMBL/GenBank/DDBJ databases">
        <authorList>
            <person name="Meier V. D."/>
            <person name="Meier V D."/>
        </authorList>
    </citation>
    <scope>NUCLEOTIDE SEQUENCE</scope>
    <source>
        <strain evidence="4">HLG_WM_MAG_02</strain>
    </source>
</reference>
<feature type="domain" description="Glycosyltransferase 2-like" evidence="3">
    <location>
        <begin position="8"/>
        <end position="144"/>
    </location>
</feature>
<comment type="similarity">
    <text evidence="1">Belongs to the glycosyltransferase 2 family. WaaE/KdtX subfamily.</text>
</comment>
<accession>A0A6S6TT80</accession>
<dbReference type="SUPFAM" id="SSF53448">
    <property type="entry name" value="Nucleotide-diphospho-sugar transferases"/>
    <property type="match status" value="1"/>
</dbReference>
<feature type="transmembrane region" description="Helical" evidence="2">
    <location>
        <begin position="303"/>
        <end position="329"/>
    </location>
</feature>
<keyword evidence="2" id="KW-1133">Transmembrane helix</keyword>
<dbReference type="Pfam" id="PF00535">
    <property type="entry name" value="Glycos_transf_2"/>
    <property type="match status" value="1"/>
</dbReference>
<feature type="transmembrane region" description="Helical" evidence="2">
    <location>
        <begin position="252"/>
        <end position="271"/>
    </location>
</feature>
<dbReference type="EMBL" id="CACVAZ010000121">
    <property type="protein sequence ID" value="CAA6819303.1"/>
    <property type="molecule type" value="Genomic_DNA"/>
</dbReference>
<evidence type="ECO:0000259" key="3">
    <source>
        <dbReference type="Pfam" id="PF00535"/>
    </source>
</evidence>
<keyword evidence="2" id="KW-0812">Transmembrane</keyword>
<evidence type="ECO:0000256" key="1">
    <source>
        <dbReference type="ARBA" id="ARBA00038494"/>
    </source>
</evidence>
<keyword evidence="4" id="KW-0328">Glycosyltransferase</keyword>
<proteinExistence type="inferred from homology"/>
<protein>
    <submittedName>
        <fullName evidence="4">Glycosyltransferase (EC)</fullName>
        <ecNumber evidence="4">2.4.1.-</ecNumber>
    </submittedName>
</protein>
<gene>
    <name evidence="4" type="ORF">HELGO_WM46361</name>
</gene>
<dbReference type="CDD" id="cd02525">
    <property type="entry name" value="Succinoglycan_BP_ExoA"/>
    <property type="match status" value="1"/>
</dbReference>
<dbReference type="Gene3D" id="3.90.550.10">
    <property type="entry name" value="Spore Coat Polysaccharide Biosynthesis Protein SpsA, Chain A"/>
    <property type="match status" value="1"/>
</dbReference>
<dbReference type="EC" id="2.4.1.-" evidence="4"/>
<keyword evidence="2" id="KW-0472">Membrane</keyword>
<dbReference type="GO" id="GO:0016757">
    <property type="term" value="F:glycosyltransferase activity"/>
    <property type="evidence" value="ECO:0007669"/>
    <property type="project" value="UniProtKB-KW"/>
</dbReference>
<organism evidence="4">
    <name type="scientific">uncultured Sulfurovum sp</name>
    <dbReference type="NCBI Taxonomy" id="269237"/>
    <lineage>
        <taxon>Bacteria</taxon>
        <taxon>Pseudomonadati</taxon>
        <taxon>Campylobacterota</taxon>
        <taxon>Epsilonproteobacteria</taxon>
        <taxon>Campylobacterales</taxon>
        <taxon>Sulfurovaceae</taxon>
        <taxon>Sulfurovum</taxon>
        <taxon>environmental samples</taxon>
    </lineage>
</organism>
<name>A0A6S6TT80_9BACT</name>
<keyword evidence="4" id="KW-0808">Transferase</keyword>
<sequence>MMKKDTISIIIPCLNEEHYIANCIESIIHSDIDFSKTELIFVDGNSSDKTVEIINKYIQKYPFIQVFYNPKKFTPISMNMGIKASTGEYIFVLSAHAKYEKNYFSKLLEQIEILNADCVGGVLLTEVKNKNRKSNSIKEILTHKFGVGNASFRTGSSAIQEVDTVAFGCYRKEVFEKYGFFDERLIRNQDIELNKRIVNGGGKIYLIPQVRCIYYARDNFRDLAKNNYSNGFWNILTAYYTKTLNSLSLRHFIPLIFLLSLVLPTLLSLLIPQMIWMALFSLSSYLALVIIISFKLKENNNNFFYLIGSFLTLHLSYGWGSLMGIFSLFKKY</sequence>